<dbReference type="Proteomes" id="UP000193933">
    <property type="component" value="Unassembled WGS sequence"/>
</dbReference>
<protein>
    <submittedName>
        <fullName evidence="1">Uncharacterized protein</fullName>
    </submittedName>
</protein>
<sequence>MQQLREIRPKVEPVCYGWQALTDNTMRSIQSNPGQVLEKLILFIVISSSKMHIGNKENFRLLP</sequence>
<dbReference type="AlphaFoldDB" id="A0A1X1BR90"/>
<comment type="caution">
    <text evidence="1">The sequence shown here is derived from an EMBL/GenBank/DDBJ whole genome shotgun (WGS) entry which is preliminary data.</text>
</comment>
<gene>
    <name evidence="1" type="ORF">HA41_18780</name>
</gene>
<dbReference type="EMBL" id="MLFN01000094">
    <property type="protein sequence ID" value="ORM50623.1"/>
    <property type="molecule type" value="Genomic_DNA"/>
</dbReference>
<evidence type="ECO:0000313" key="1">
    <source>
        <dbReference type="EMBL" id="ORM50623.1"/>
    </source>
</evidence>
<evidence type="ECO:0000313" key="2">
    <source>
        <dbReference type="Proteomes" id="UP000193933"/>
    </source>
</evidence>
<accession>A0A1X1BR90</accession>
<reference evidence="1 2" key="1">
    <citation type="journal article" date="2017" name="Antonie Van Leeuwenhoek">
        <title>Phylogenomic resolution of the bacterial genus Pantoea and its relationship with Erwinia and Tatumella.</title>
        <authorList>
            <person name="Palmer M."/>
            <person name="Steenkamp E.T."/>
            <person name="Coetzee M.P."/>
            <person name="Chan W.Y."/>
            <person name="van Zyl E."/>
            <person name="De Maayer P."/>
            <person name="Coutinho T.A."/>
            <person name="Blom J."/>
            <person name="Smits T.H."/>
            <person name="Duffy B."/>
            <person name="Venter S.N."/>
        </authorList>
    </citation>
    <scope>NUCLEOTIDE SEQUENCE [LARGE SCALE GENOMIC DNA]</scope>
    <source>
        <strain evidence="1 2">LMG 24534</strain>
    </source>
</reference>
<organism evidence="1 2">
    <name type="scientific">Pantoea conspicua</name>
    <dbReference type="NCBI Taxonomy" id="472705"/>
    <lineage>
        <taxon>Bacteria</taxon>
        <taxon>Pseudomonadati</taxon>
        <taxon>Pseudomonadota</taxon>
        <taxon>Gammaproteobacteria</taxon>
        <taxon>Enterobacterales</taxon>
        <taxon>Erwiniaceae</taxon>
        <taxon>Pantoea</taxon>
    </lineage>
</organism>
<keyword evidence="2" id="KW-1185">Reference proteome</keyword>
<name>A0A1X1BR90_9GAMM</name>
<proteinExistence type="predicted"/>